<dbReference type="AlphaFoldDB" id="A0AAD9KCN4"/>
<organism evidence="1 2">
    <name type="scientific">Paralvinella palmiformis</name>
    <dbReference type="NCBI Taxonomy" id="53620"/>
    <lineage>
        <taxon>Eukaryota</taxon>
        <taxon>Metazoa</taxon>
        <taxon>Spiralia</taxon>
        <taxon>Lophotrochozoa</taxon>
        <taxon>Annelida</taxon>
        <taxon>Polychaeta</taxon>
        <taxon>Sedentaria</taxon>
        <taxon>Canalipalpata</taxon>
        <taxon>Terebellida</taxon>
        <taxon>Terebelliformia</taxon>
        <taxon>Alvinellidae</taxon>
        <taxon>Paralvinella</taxon>
    </lineage>
</organism>
<dbReference type="EMBL" id="JAODUP010000021">
    <property type="protein sequence ID" value="KAK2168043.1"/>
    <property type="molecule type" value="Genomic_DNA"/>
</dbReference>
<accession>A0AAD9KCN4</accession>
<proteinExistence type="predicted"/>
<dbReference type="Proteomes" id="UP001208570">
    <property type="component" value="Unassembled WGS sequence"/>
</dbReference>
<evidence type="ECO:0000313" key="2">
    <source>
        <dbReference type="Proteomes" id="UP001208570"/>
    </source>
</evidence>
<evidence type="ECO:0000313" key="1">
    <source>
        <dbReference type="EMBL" id="KAK2168043.1"/>
    </source>
</evidence>
<sequence>RLHISEKKNFKISDIIEDDKELISLCSVTYSGTLTICSHHKKLFLDKYEFLQNCCDPFSVPTKSIKSSLSTLYIPKAEMINSLTTGTNIKPGQKICKGGPLFCGGGVFYL</sequence>
<reference evidence="1" key="1">
    <citation type="journal article" date="2023" name="Mol. Biol. Evol.">
        <title>Third-Generation Sequencing Reveals the Adaptive Role of the Epigenome in Three Deep-Sea Polychaetes.</title>
        <authorList>
            <person name="Perez M."/>
            <person name="Aroh O."/>
            <person name="Sun Y."/>
            <person name="Lan Y."/>
            <person name="Juniper S.K."/>
            <person name="Young C.R."/>
            <person name="Angers B."/>
            <person name="Qian P.Y."/>
        </authorList>
    </citation>
    <scope>NUCLEOTIDE SEQUENCE</scope>
    <source>
        <strain evidence="1">P08H-3</strain>
    </source>
</reference>
<gene>
    <name evidence="1" type="ORF">LSH36_21g08036</name>
</gene>
<keyword evidence="2" id="KW-1185">Reference proteome</keyword>
<protein>
    <submittedName>
        <fullName evidence="1">Uncharacterized protein</fullName>
    </submittedName>
</protein>
<feature type="non-terminal residue" evidence="1">
    <location>
        <position position="1"/>
    </location>
</feature>
<comment type="caution">
    <text evidence="1">The sequence shown here is derived from an EMBL/GenBank/DDBJ whole genome shotgun (WGS) entry which is preliminary data.</text>
</comment>
<name>A0AAD9KCN4_9ANNE</name>